<name>A0A0H2M0L0_VARPD</name>
<feature type="transmembrane region" description="Helical" evidence="1">
    <location>
        <begin position="37"/>
        <end position="58"/>
    </location>
</feature>
<dbReference type="Proteomes" id="UP000035170">
    <property type="component" value="Unassembled WGS sequence"/>
</dbReference>
<keyword evidence="1" id="KW-0812">Transmembrane</keyword>
<organism evidence="2 3">
    <name type="scientific">Variovorax paradoxus</name>
    <dbReference type="NCBI Taxonomy" id="34073"/>
    <lineage>
        <taxon>Bacteria</taxon>
        <taxon>Pseudomonadati</taxon>
        <taxon>Pseudomonadota</taxon>
        <taxon>Betaproteobacteria</taxon>
        <taxon>Burkholderiales</taxon>
        <taxon>Comamonadaceae</taxon>
        <taxon>Variovorax</taxon>
    </lineage>
</organism>
<dbReference type="AlphaFoldDB" id="A0A0H2M0L0"/>
<feature type="transmembrane region" description="Helical" evidence="1">
    <location>
        <begin position="12"/>
        <end position="31"/>
    </location>
</feature>
<protein>
    <submittedName>
        <fullName evidence="2">Uncharacterized protein</fullName>
    </submittedName>
</protein>
<gene>
    <name evidence="2" type="ORF">VPARA_29890</name>
</gene>
<comment type="caution">
    <text evidence="2">The sequence shown here is derived from an EMBL/GenBank/DDBJ whole genome shotgun (WGS) entry which is preliminary data.</text>
</comment>
<evidence type="ECO:0000313" key="2">
    <source>
        <dbReference type="EMBL" id="KLN55954.1"/>
    </source>
</evidence>
<proteinExistence type="predicted"/>
<dbReference type="RefSeq" id="WP_021006930.1">
    <property type="nucleotide sequence ID" value="NZ_JZWI01000014.1"/>
</dbReference>
<dbReference type="EMBL" id="JZWI01000014">
    <property type="protein sequence ID" value="KLN55954.1"/>
    <property type="molecule type" value="Genomic_DNA"/>
</dbReference>
<accession>A0A0H2M0L0</accession>
<reference evidence="2 3" key="1">
    <citation type="submission" date="2015-03" db="EMBL/GenBank/DDBJ databases">
        <title>Genome sequence of Variovorax paradoxus TBEA6.</title>
        <authorList>
            <person name="Poehlein A."/>
            <person name="Schuldes J."/>
            <person name="Wuebbeler J.H."/>
            <person name="Hiessl S."/>
            <person name="Steinbuechel A."/>
            <person name="Daniel R."/>
        </authorList>
    </citation>
    <scope>NUCLEOTIDE SEQUENCE [LARGE SCALE GENOMIC DNA]</scope>
    <source>
        <strain evidence="2 3">TBEA6</strain>
    </source>
</reference>
<sequence>MYTLIRNAGVKCALVDEAVPLLLSFGVAEVFYKFHSFMLETGAFLLTWLVVSWLGSAIRSRWQRHG</sequence>
<dbReference type="PATRIC" id="fig|34073.19.peg.3071"/>
<keyword evidence="1" id="KW-0472">Membrane</keyword>
<evidence type="ECO:0000313" key="3">
    <source>
        <dbReference type="Proteomes" id="UP000035170"/>
    </source>
</evidence>
<keyword evidence="1" id="KW-1133">Transmembrane helix</keyword>
<keyword evidence="3" id="KW-1185">Reference proteome</keyword>
<evidence type="ECO:0000256" key="1">
    <source>
        <dbReference type="SAM" id="Phobius"/>
    </source>
</evidence>